<dbReference type="InterPro" id="IPR007235">
    <property type="entry name" value="Glyco_trans_28_C"/>
</dbReference>
<accession>A0ABP8I2X0</accession>
<dbReference type="Pfam" id="PF04101">
    <property type="entry name" value="Glyco_tran_28_C"/>
    <property type="match status" value="1"/>
</dbReference>
<keyword evidence="1 10" id="KW-1003">Cell membrane</keyword>
<comment type="pathway">
    <text evidence="10">Cell wall biogenesis; peptidoglycan biosynthesis.</text>
</comment>
<comment type="caution">
    <text evidence="14">The sequence shown here is derived from an EMBL/GenBank/DDBJ whole genome shotgun (WGS) entry which is preliminary data.</text>
</comment>
<sequence length="396" mass="42309">MNKSNKTILLMAGGTGGHIFPALAVGKELQQQGWTLHWLGSEGGMEEELVPKHGINMTLLPVKGVRNKGLASLIKAPFQLFKSVMLARKAIKKIKPDVALGMGGFASGPGGLAAKLSGVPLVLHEQNAIAGMTNQQLNRFSNITLQAYPGAFVEAKKIATVGNPVRTDLMALPSAKERINTEEGSINLLVVGGSRGALVLNQKVPAMLNIINGGLRVNVRHQCGRGNLGDVAARYKELTNTLVEHDVTEFIDDMAAAYEWADLVICRAGALTVAEIAMAGCAAIFIPYPHAVDDHQTHNARYLANQGGALIIQQHDLDEQRLAHQITALANDKQRIIDMATVAKSLAKPKATTQVAEYCKRAAVGQFEIMSDTESSSDARSGAVKDNAAESANEQR</sequence>
<comment type="similarity">
    <text evidence="10">Belongs to the glycosyltransferase 28 family. MurG subfamily.</text>
</comment>
<evidence type="ECO:0000256" key="9">
    <source>
        <dbReference type="ARBA" id="ARBA00023316"/>
    </source>
</evidence>
<dbReference type="EC" id="2.4.1.227" evidence="10"/>
<feature type="domain" description="Glycosyltransferase family 28 N-terminal" evidence="12">
    <location>
        <begin position="8"/>
        <end position="141"/>
    </location>
</feature>
<feature type="binding site" evidence="10">
    <location>
        <begin position="270"/>
        <end position="275"/>
    </location>
    <ligand>
        <name>UDP-N-acetyl-alpha-D-glucosamine</name>
        <dbReference type="ChEBI" id="CHEBI:57705"/>
    </ligand>
</feature>
<keyword evidence="3 10" id="KW-0328">Glycosyltransferase</keyword>
<evidence type="ECO:0000259" key="12">
    <source>
        <dbReference type="Pfam" id="PF03033"/>
    </source>
</evidence>
<evidence type="ECO:0000256" key="10">
    <source>
        <dbReference type="HAMAP-Rule" id="MF_00033"/>
    </source>
</evidence>
<keyword evidence="2 10" id="KW-0132">Cell division</keyword>
<dbReference type="EMBL" id="BAABFU010000002">
    <property type="protein sequence ID" value="GAA4350269.1"/>
    <property type="molecule type" value="Genomic_DNA"/>
</dbReference>
<evidence type="ECO:0000313" key="15">
    <source>
        <dbReference type="Proteomes" id="UP001501294"/>
    </source>
</evidence>
<evidence type="ECO:0000256" key="1">
    <source>
        <dbReference type="ARBA" id="ARBA00022475"/>
    </source>
</evidence>
<keyword evidence="15" id="KW-1185">Reference proteome</keyword>
<dbReference type="PANTHER" id="PTHR21015">
    <property type="entry name" value="UDP-N-ACETYLGLUCOSAMINE--N-ACETYLMURAMYL-(PENTAPEPTIDE) PYROPHOSPHORYL-UNDECAPRENOL N-ACETYLGLUCOSAMINE TRANSFERASE 1"/>
    <property type="match status" value="1"/>
</dbReference>
<evidence type="ECO:0000256" key="11">
    <source>
        <dbReference type="SAM" id="MobiDB-lite"/>
    </source>
</evidence>
<reference evidence="15" key="1">
    <citation type="journal article" date="2019" name="Int. J. Syst. Evol. Microbiol.">
        <title>The Global Catalogue of Microorganisms (GCM) 10K type strain sequencing project: providing services to taxonomists for standard genome sequencing and annotation.</title>
        <authorList>
            <consortium name="The Broad Institute Genomics Platform"/>
            <consortium name="The Broad Institute Genome Sequencing Center for Infectious Disease"/>
            <person name="Wu L."/>
            <person name="Ma J."/>
        </authorList>
    </citation>
    <scope>NUCLEOTIDE SEQUENCE [LARGE SCALE GENOMIC DNA]</scope>
    <source>
        <strain evidence="15">JCM 17727</strain>
    </source>
</reference>
<feature type="binding site" evidence="10">
    <location>
        <position position="296"/>
    </location>
    <ligand>
        <name>UDP-N-acetyl-alpha-D-glucosamine</name>
        <dbReference type="ChEBI" id="CHEBI:57705"/>
    </ligand>
</feature>
<dbReference type="Gene3D" id="3.40.50.2000">
    <property type="entry name" value="Glycogen Phosphorylase B"/>
    <property type="match status" value="2"/>
</dbReference>
<evidence type="ECO:0000259" key="13">
    <source>
        <dbReference type="Pfam" id="PF04101"/>
    </source>
</evidence>
<gene>
    <name evidence="10 14" type="primary">murG</name>
    <name evidence="14" type="ORF">GCM10023150_15720</name>
</gene>
<proteinExistence type="inferred from homology"/>
<evidence type="ECO:0000256" key="8">
    <source>
        <dbReference type="ARBA" id="ARBA00023306"/>
    </source>
</evidence>
<comment type="subcellular location">
    <subcellularLocation>
        <location evidence="10">Cell membrane</location>
        <topology evidence="10">Peripheral membrane protein</topology>
        <orientation evidence="10">Cytoplasmic side</orientation>
    </subcellularLocation>
</comment>
<evidence type="ECO:0000256" key="4">
    <source>
        <dbReference type="ARBA" id="ARBA00022679"/>
    </source>
</evidence>
<feature type="binding site" evidence="10">
    <location>
        <position position="127"/>
    </location>
    <ligand>
        <name>UDP-N-acetyl-alpha-D-glucosamine</name>
        <dbReference type="ChEBI" id="CHEBI:57705"/>
    </ligand>
</feature>
<feature type="binding site" evidence="10">
    <location>
        <begin position="15"/>
        <end position="17"/>
    </location>
    <ligand>
        <name>UDP-N-acetyl-alpha-D-glucosamine</name>
        <dbReference type="ChEBI" id="CHEBI:57705"/>
    </ligand>
</feature>
<dbReference type="PANTHER" id="PTHR21015:SF22">
    <property type="entry name" value="GLYCOSYLTRANSFERASE"/>
    <property type="match status" value="1"/>
</dbReference>
<keyword evidence="6 10" id="KW-0573">Peptidoglycan synthesis</keyword>
<dbReference type="RefSeq" id="WP_223578404.1">
    <property type="nucleotide sequence ID" value="NZ_BAABFU010000002.1"/>
</dbReference>
<evidence type="ECO:0000256" key="7">
    <source>
        <dbReference type="ARBA" id="ARBA00023136"/>
    </source>
</evidence>
<dbReference type="CDD" id="cd03785">
    <property type="entry name" value="GT28_MurG"/>
    <property type="match status" value="1"/>
</dbReference>
<evidence type="ECO:0000313" key="14">
    <source>
        <dbReference type="EMBL" id="GAA4350269.1"/>
    </source>
</evidence>
<dbReference type="InterPro" id="IPR004276">
    <property type="entry name" value="GlycoTrans_28_N"/>
</dbReference>
<protein>
    <recommendedName>
        <fullName evidence="10">UDP-N-acetylglucosamine--N-acetylmuramyl-(pentapeptide) pyrophosphoryl-undecaprenol N-acetylglucosamine transferase</fullName>
        <ecNumber evidence="10">2.4.1.227</ecNumber>
    </recommendedName>
    <alternativeName>
        <fullName evidence="10">Undecaprenyl-PP-MurNAc-pentapeptide-UDPGlcNAc GlcNAc transferase</fullName>
    </alternativeName>
</protein>
<dbReference type="HAMAP" id="MF_00033">
    <property type="entry name" value="MurG"/>
    <property type="match status" value="1"/>
</dbReference>
<name>A0ABP8I2X0_9GAMM</name>
<dbReference type="SUPFAM" id="SSF53756">
    <property type="entry name" value="UDP-Glycosyltransferase/glycogen phosphorylase"/>
    <property type="match status" value="1"/>
</dbReference>
<dbReference type="NCBIfam" id="TIGR01133">
    <property type="entry name" value="murG"/>
    <property type="match status" value="1"/>
</dbReference>
<evidence type="ECO:0000256" key="5">
    <source>
        <dbReference type="ARBA" id="ARBA00022960"/>
    </source>
</evidence>
<keyword evidence="8 10" id="KW-0131">Cell cycle</keyword>
<dbReference type="Pfam" id="PF03033">
    <property type="entry name" value="Glyco_transf_28"/>
    <property type="match status" value="1"/>
</dbReference>
<feature type="binding site" evidence="10">
    <location>
        <position position="194"/>
    </location>
    <ligand>
        <name>UDP-N-acetyl-alpha-D-glucosamine</name>
        <dbReference type="ChEBI" id="CHEBI:57705"/>
    </ligand>
</feature>
<dbReference type="Proteomes" id="UP001501294">
    <property type="component" value="Unassembled WGS sequence"/>
</dbReference>
<feature type="binding site" evidence="10">
    <location>
        <position position="251"/>
    </location>
    <ligand>
        <name>UDP-N-acetyl-alpha-D-glucosamine</name>
        <dbReference type="ChEBI" id="CHEBI:57705"/>
    </ligand>
</feature>
<keyword evidence="7 10" id="KW-0472">Membrane</keyword>
<feature type="domain" description="Glycosyl transferase family 28 C-terminal" evidence="13">
    <location>
        <begin position="188"/>
        <end position="352"/>
    </location>
</feature>
<evidence type="ECO:0000256" key="2">
    <source>
        <dbReference type="ARBA" id="ARBA00022618"/>
    </source>
</evidence>
<comment type="function">
    <text evidence="10">Cell wall formation. Catalyzes the transfer of a GlcNAc subunit on undecaprenyl-pyrophosphoryl-MurNAc-pentapeptide (lipid intermediate I) to form undecaprenyl-pyrophosphoryl-MurNAc-(pentapeptide)GlcNAc (lipid intermediate II).</text>
</comment>
<comment type="catalytic activity">
    <reaction evidence="10">
        <text>di-trans,octa-cis-undecaprenyl diphospho-N-acetyl-alpha-D-muramoyl-L-alanyl-D-glutamyl-meso-2,6-diaminopimeloyl-D-alanyl-D-alanine + UDP-N-acetyl-alpha-D-glucosamine = di-trans,octa-cis-undecaprenyl diphospho-[N-acetyl-alpha-D-glucosaminyl-(1-&gt;4)]-N-acetyl-alpha-D-muramoyl-L-alanyl-D-glutamyl-meso-2,6-diaminopimeloyl-D-alanyl-D-alanine + UDP + H(+)</text>
        <dbReference type="Rhea" id="RHEA:31227"/>
        <dbReference type="ChEBI" id="CHEBI:15378"/>
        <dbReference type="ChEBI" id="CHEBI:57705"/>
        <dbReference type="ChEBI" id="CHEBI:58223"/>
        <dbReference type="ChEBI" id="CHEBI:61387"/>
        <dbReference type="ChEBI" id="CHEBI:61388"/>
        <dbReference type="EC" id="2.4.1.227"/>
    </reaction>
</comment>
<evidence type="ECO:0000256" key="6">
    <source>
        <dbReference type="ARBA" id="ARBA00022984"/>
    </source>
</evidence>
<organism evidence="14 15">
    <name type="scientific">Kangiella taiwanensis</name>
    <dbReference type="NCBI Taxonomy" id="1079179"/>
    <lineage>
        <taxon>Bacteria</taxon>
        <taxon>Pseudomonadati</taxon>
        <taxon>Pseudomonadota</taxon>
        <taxon>Gammaproteobacteria</taxon>
        <taxon>Kangiellales</taxon>
        <taxon>Kangiellaceae</taxon>
        <taxon>Kangiella</taxon>
    </lineage>
</organism>
<keyword evidence="9 10" id="KW-0961">Cell wall biogenesis/degradation</keyword>
<keyword evidence="4 10" id="KW-0808">Transferase</keyword>
<evidence type="ECO:0000256" key="3">
    <source>
        <dbReference type="ARBA" id="ARBA00022676"/>
    </source>
</evidence>
<dbReference type="InterPro" id="IPR006009">
    <property type="entry name" value="GlcNAc_MurG"/>
</dbReference>
<feature type="binding site" evidence="10">
    <location>
        <position position="166"/>
    </location>
    <ligand>
        <name>UDP-N-acetyl-alpha-D-glucosamine</name>
        <dbReference type="ChEBI" id="CHEBI:57705"/>
    </ligand>
</feature>
<feature type="region of interest" description="Disordered" evidence="11">
    <location>
        <begin position="372"/>
        <end position="396"/>
    </location>
</feature>
<keyword evidence="5 10" id="KW-0133">Cell shape</keyword>